<accession>A0A8S1JZQ1</accession>
<sequence>MKTTNKRKLEKYQYFLQVTLKIETQLKKSLNTMKTKQKNQYKRYL</sequence>
<dbReference type="AlphaFoldDB" id="A0A8S1JZQ1"/>
<comment type="caution">
    <text evidence="1">The sequence shown here is derived from an EMBL/GenBank/DDBJ whole genome shotgun (WGS) entry which is preliminary data.</text>
</comment>
<organism evidence="1 2">
    <name type="scientific">Paramecium sonneborni</name>
    <dbReference type="NCBI Taxonomy" id="65129"/>
    <lineage>
        <taxon>Eukaryota</taxon>
        <taxon>Sar</taxon>
        <taxon>Alveolata</taxon>
        <taxon>Ciliophora</taxon>
        <taxon>Intramacronucleata</taxon>
        <taxon>Oligohymenophorea</taxon>
        <taxon>Peniculida</taxon>
        <taxon>Parameciidae</taxon>
        <taxon>Paramecium</taxon>
    </lineage>
</organism>
<reference evidence="1" key="1">
    <citation type="submission" date="2021-01" db="EMBL/GenBank/DDBJ databases">
        <authorList>
            <consortium name="Genoscope - CEA"/>
            <person name="William W."/>
        </authorList>
    </citation>
    <scope>NUCLEOTIDE SEQUENCE</scope>
</reference>
<keyword evidence="2" id="KW-1185">Reference proteome</keyword>
<protein>
    <submittedName>
        <fullName evidence="1">Uncharacterized protein</fullName>
    </submittedName>
</protein>
<dbReference type="EMBL" id="CAJJDN010000003">
    <property type="protein sequence ID" value="CAD8048585.1"/>
    <property type="molecule type" value="Genomic_DNA"/>
</dbReference>
<dbReference type="Proteomes" id="UP000692954">
    <property type="component" value="Unassembled WGS sequence"/>
</dbReference>
<gene>
    <name evidence="1" type="ORF">PSON_ATCC_30995.1.T0030321</name>
</gene>
<evidence type="ECO:0000313" key="1">
    <source>
        <dbReference type="EMBL" id="CAD8048585.1"/>
    </source>
</evidence>
<proteinExistence type="predicted"/>
<evidence type="ECO:0000313" key="2">
    <source>
        <dbReference type="Proteomes" id="UP000692954"/>
    </source>
</evidence>
<name>A0A8S1JZQ1_9CILI</name>